<gene>
    <name evidence="2" type="ORF">MCOR_31434</name>
</gene>
<sequence length="200" mass="23379">MNFTNSTNYKIKVELRYDSRGPIGTYGIDCTGKCLYAQNAKCDSVTGDCVCPAGWNLFVVVVTITVSFICVLLLVLTYLLLWRYLKHRHNRSSHDDVVETRSVQGHFNESNYYSDILDDQLQDIRGTSSGMIENDNLQYRFQRTTNREHGYQNIAQSLSNIHLFEEEYYNSYCSLQHENEDYLNPYCALRFERRVHSSFF</sequence>
<proteinExistence type="predicted"/>
<keyword evidence="1" id="KW-0472">Membrane</keyword>
<dbReference type="EMBL" id="CACVKT020005663">
    <property type="protein sequence ID" value="CAC5396934.1"/>
    <property type="molecule type" value="Genomic_DNA"/>
</dbReference>
<evidence type="ECO:0000256" key="1">
    <source>
        <dbReference type="SAM" id="Phobius"/>
    </source>
</evidence>
<reference evidence="2 3" key="1">
    <citation type="submission" date="2020-06" db="EMBL/GenBank/DDBJ databases">
        <authorList>
            <person name="Li R."/>
            <person name="Bekaert M."/>
        </authorList>
    </citation>
    <scope>NUCLEOTIDE SEQUENCE [LARGE SCALE GENOMIC DNA]</scope>
    <source>
        <strain evidence="3">wild</strain>
    </source>
</reference>
<dbReference type="AlphaFoldDB" id="A0A6J8CPB1"/>
<accession>A0A6J8CPB1</accession>
<dbReference type="Proteomes" id="UP000507470">
    <property type="component" value="Unassembled WGS sequence"/>
</dbReference>
<feature type="transmembrane region" description="Helical" evidence="1">
    <location>
        <begin position="57"/>
        <end position="81"/>
    </location>
</feature>
<evidence type="ECO:0000313" key="2">
    <source>
        <dbReference type="EMBL" id="CAC5396934.1"/>
    </source>
</evidence>
<protein>
    <recommendedName>
        <fullName evidence="4">MEGF10_11</fullName>
    </recommendedName>
</protein>
<dbReference type="Gene3D" id="2.170.300.10">
    <property type="entry name" value="Tie2 ligand-binding domain superfamily"/>
    <property type="match status" value="1"/>
</dbReference>
<dbReference type="OrthoDB" id="10252017at2759"/>
<organism evidence="2 3">
    <name type="scientific">Mytilus coruscus</name>
    <name type="common">Sea mussel</name>
    <dbReference type="NCBI Taxonomy" id="42192"/>
    <lineage>
        <taxon>Eukaryota</taxon>
        <taxon>Metazoa</taxon>
        <taxon>Spiralia</taxon>
        <taxon>Lophotrochozoa</taxon>
        <taxon>Mollusca</taxon>
        <taxon>Bivalvia</taxon>
        <taxon>Autobranchia</taxon>
        <taxon>Pteriomorphia</taxon>
        <taxon>Mytilida</taxon>
        <taxon>Mytiloidea</taxon>
        <taxon>Mytilidae</taxon>
        <taxon>Mytilinae</taxon>
        <taxon>Mytilus</taxon>
    </lineage>
</organism>
<name>A0A6J8CPB1_MYTCO</name>
<evidence type="ECO:0000313" key="3">
    <source>
        <dbReference type="Proteomes" id="UP000507470"/>
    </source>
</evidence>
<keyword evidence="3" id="KW-1185">Reference proteome</keyword>
<evidence type="ECO:0008006" key="4">
    <source>
        <dbReference type="Google" id="ProtNLM"/>
    </source>
</evidence>
<keyword evidence="1" id="KW-0812">Transmembrane</keyword>
<keyword evidence="1" id="KW-1133">Transmembrane helix</keyword>